<dbReference type="InterPro" id="IPR016024">
    <property type="entry name" value="ARM-type_fold"/>
</dbReference>
<feature type="compositionally biased region" description="Basic and acidic residues" evidence="1">
    <location>
        <begin position="30"/>
        <end position="42"/>
    </location>
</feature>
<name>A0A7V9A7M3_9BACT</name>
<protein>
    <recommendedName>
        <fullName evidence="4">HEAT repeat domain-containing protein</fullName>
    </recommendedName>
</protein>
<evidence type="ECO:0000313" key="2">
    <source>
        <dbReference type="EMBL" id="MBA2115502.1"/>
    </source>
</evidence>
<organism evidence="2 3">
    <name type="scientific">Bremerella alba</name>
    <dbReference type="NCBI Taxonomy" id="980252"/>
    <lineage>
        <taxon>Bacteria</taxon>
        <taxon>Pseudomonadati</taxon>
        <taxon>Planctomycetota</taxon>
        <taxon>Planctomycetia</taxon>
        <taxon>Pirellulales</taxon>
        <taxon>Pirellulaceae</taxon>
        <taxon>Bremerella</taxon>
    </lineage>
</organism>
<keyword evidence="3" id="KW-1185">Reference proteome</keyword>
<reference evidence="2 3" key="1">
    <citation type="submission" date="2020-05" db="EMBL/GenBank/DDBJ databases">
        <title>Bremerella alba sp. nov., a novel planctomycete isolated from the surface of the macroalga Fucus spiralis.</title>
        <authorList>
            <person name="Godinho O."/>
            <person name="Botelho R."/>
            <person name="Albuquerque L."/>
            <person name="Wiegand S."/>
            <person name="Da Costa M.S."/>
            <person name="Lobo-Da-Cunha A."/>
            <person name="Jogler C."/>
            <person name="Lage O.M."/>
        </authorList>
    </citation>
    <scope>NUCLEOTIDE SEQUENCE [LARGE SCALE GENOMIC DNA]</scope>
    <source>
        <strain evidence="2 3">FF15</strain>
    </source>
</reference>
<evidence type="ECO:0000256" key="1">
    <source>
        <dbReference type="SAM" id="MobiDB-lite"/>
    </source>
</evidence>
<gene>
    <name evidence="2" type="ORF">HOV93_26840</name>
</gene>
<dbReference type="Proteomes" id="UP000551616">
    <property type="component" value="Unassembled WGS sequence"/>
</dbReference>
<accession>A0A7V9A7M3</accession>
<evidence type="ECO:0008006" key="4">
    <source>
        <dbReference type="Google" id="ProtNLM"/>
    </source>
</evidence>
<dbReference type="RefSeq" id="WP_207396939.1">
    <property type="nucleotide sequence ID" value="NZ_JABRWO010000007.1"/>
</dbReference>
<feature type="region of interest" description="Disordered" evidence="1">
    <location>
        <begin position="25"/>
        <end position="51"/>
    </location>
</feature>
<proteinExistence type="predicted"/>
<evidence type="ECO:0000313" key="3">
    <source>
        <dbReference type="Proteomes" id="UP000551616"/>
    </source>
</evidence>
<dbReference type="InterPro" id="IPR011989">
    <property type="entry name" value="ARM-like"/>
</dbReference>
<comment type="caution">
    <text evidence="2">The sequence shown here is derived from an EMBL/GenBank/DDBJ whole genome shotgun (WGS) entry which is preliminary data.</text>
</comment>
<dbReference type="Gene3D" id="1.25.10.10">
    <property type="entry name" value="Leucine-rich Repeat Variant"/>
    <property type="match status" value="1"/>
</dbReference>
<dbReference type="EMBL" id="JABRWO010000007">
    <property type="protein sequence ID" value="MBA2115502.1"/>
    <property type="molecule type" value="Genomic_DNA"/>
</dbReference>
<sequence length="419" mass="47135">MNAPAFIAVVILGLTAVESFGQNPFQSADKQAEERRQAEQRDAQLQQRPALPEKLREKLDQIHKSRELAGSGGGRDSAYYHYHVLYFDVLKPDSDALFDTQGLQATMTQHLLSMCGLGEAKEPPQFPYETVLVLSELRKNQMAHELTQLAQDPSQPTAVRYASIFALYRAGEPFRADDMISILEKETSHEYRIIGLIALLYGGEKCVPTLLKNLEDENVQIATAAACGLYYANPPEALLLLDAAYRRHAYGSPPLLILSALEHYENEACRKVLADMVQDTLDGKIPMQNMYRILGAFAGACDQDWKRIAGIKKFDPVVEAEAALKWYSQHVAKLGQESRILSAQVNNARNQLHVAKRVEHLRHEEYKRLLLLQGDEIVTAEMSSAAYAKWQAVRVEVSQRLQELNQYEAQLKGLDAQKR</sequence>
<dbReference type="AlphaFoldDB" id="A0A7V9A7M3"/>
<dbReference type="SUPFAM" id="SSF48371">
    <property type="entry name" value="ARM repeat"/>
    <property type="match status" value="1"/>
</dbReference>